<dbReference type="Gene3D" id="3.40.50.300">
    <property type="entry name" value="P-loop containing nucleotide triphosphate hydrolases"/>
    <property type="match status" value="2"/>
</dbReference>
<dbReference type="GO" id="GO:0004527">
    <property type="term" value="F:exonuclease activity"/>
    <property type="evidence" value="ECO:0007669"/>
    <property type="project" value="UniProtKB-KW"/>
</dbReference>
<proteinExistence type="predicted"/>
<dbReference type="KEGG" id="tbd:Tbd_1686"/>
<dbReference type="SUPFAM" id="SSF52540">
    <property type="entry name" value="P-loop containing nucleoside triphosphate hydrolases"/>
    <property type="match status" value="2"/>
</dbReference>
<dbReference type="RefSeq" id="WP_011312198.1">
    <property type="nucleotide sequence ID" value="NC_007404.1"/>
</dbReference>
<accession>Q3SI89</accession>
<dbReference type="eggNOG" id="COG0507">
    <property type="taxonomic scope" value="Bacteria"/>
</dbReference>
<dbReference type="STRING" id="292415.Tbd_1686"/>
<dbReference type="HOGENOM" id="CLU_001748_1_0_4"/>
<protein>
    <submittedName>
        <fullName evidence="2">Putative ATP-dependent exoDNAse (Exonuclease V) alpha subunit</fullName>
    </submittedName>
</protein>
<dbReference type="Gene3D" id="2.30.30.940">
    <property type="match status" value="1"/>
</dbReference>
<dbReference type="Pfam" id="PF08751">
    <property type="entry name" value="TrwC"/>
    <property type="match status" value="1"/>
</dbReference>
<dbReference type="AlphaFoldDB" id="Q3SI89"/>
<keyword evidence="2" id="KW-0269">Exonuclease</keyword>
<evidence type="ECO:0000313" key="3">
    <source>
        <dbReference type="Proteomes" id="UP000008291"/>
    </source>
</evidence>
<organism evidence="2 3">
    <name type="scientific">Thiobacillus denitrificans (strain ATCC 25259 / T1)</name>
    <dbReference type="NCBI Taxonomy" id="292415"/>
    <lineage>
        <taxon>Bacteria</taxon>
        <taxon>Pseudomonadati</taxon>
        <taxon>Pseudomonadota</taxon>
        <taxon>Betaproteobacteria</taxon>
        <taxon>Nitrosomonadales</taxon>
        <taxon>Thiobacillaceae</taxon>
        <taxon>Thiobacillus</taxon>
    </lineage>
</organism>
<dbReference type="InterPro" id="IPR014059">
    <property type="entry name" value="TraI/TrwC_relax"/>
</dbReference>
<dbReference type="InterPro" id="IPR027417">
    <property type="entry name" value="P-loop_NTPase"/>
</dbReference>
<dbReference type="NCBIfam" id="TIGR02686">
    <property type="entry name" value="relax_trwC"/>
    <property type="match status" value="1"/>
</dbReference>
<reference evidence="2 3" key="1">
    <citation type="journal article" date="2006" name="J. Bacteriol.">
        <title>The genome sequence of the obligately chemolithoautotrophic, facultatively anaerobic bacterium Thiobacillus denitrificans.</title>
        <authorList>
            <person name="Beller H.R."/>
            <person name="Chain P.S."/>
            <person name="Letain T.E."/>
            <person name="Chakicherla A."/>
            <person name="Larimer F.W."/>
            <person name="Richardson P.M."/>
            <person name="Coleman M.A."/>
            <person name="Wood A.P."/>
            <person name="Kelly D.P."/>
        </authorList>
    </citation>
    <scope>NUCLEOTIDE SEQUENCE [LARGE SCALE GENOMIC DNA]</scope>
    <source>
        <strain evidence="2 3">ATCC 25259</strain>
    </source>
</reference>
<dbReference type="Proteomes" id="UP000008291">
    <property type="component" value="Chromosome"/>
</dbReference>
<evidence type="ECO:0000313" key="2">
    <source>
        <dbReference type="EMBL" id="AAZ97639.1"/>
    </source>
</evidence>
<keyword evidence="3" id="KW-1185">Reference proteome</keyword>
<dbReference type="OrthoDB" id="9803432at2"/>
<dbReference type="Pfam" id="PF13604">
    <property type="entry name" value="AAA_30"/>
    <property type="match status" value="1"/>
</dbReference>
<dbReference type="CDD" id="cd17933">
    <property type="entry name" value="DEXSc_RecD-like"/>
    <property type="match status" value="1"/>
</dbReference>
<dbReference type="eggNOG" id="COG2896">
    <property type="taxonomic scope" value="Bacteria"/>
</dbReference>
<gene>
    <name evidence="2" type="ordered locus">Tbd_1686</name>
</gene>
<dbReference type="SUPFAM" id="SSF55464">
    <property type="entry name" value="Origin of replication-binding domain, RBD-like"/>
    <property type="match status" value="1"/>
</dbReference>
<dbReference type="InterPro" id="IPR051055">
    <property type="entry name" value="PIF1_helicase"/>
</dbReference>
<keyword evidence="2" id="KW-0540">Nuclease</keyword>
<dbReference type="NCBIfam" id="NF041492">
    <property type="entry name" value="MobF"/>
    <property type="match status" value="1"/>
</dbReference>
<dbReference type="EMBL" id="CP000116">
    <property type="protein sequence ID" value="AAZ97639.1"/>
    <property type="molecule type" value="Genomic_DNA"/>
</dbReference>
<dbReference type="CDD" id="cd18809">
    <property type="entry name" value="SF1_C_RecD"/>
    <property type="match status" value="1"/>
</dbReference>
<sequence>MLSVSVIGAGSEAAGYAAYQENEVAAAQREDYYAGEGDVGRWVGKAAQEMSLAGELKPGQLLAGLQGFHPETGEALSKNAGEKHKGGWDLTFSAPKSVSCVWAVADPETRGAIEDAQNAAAARALQFLEESGAFTSRSRNEPGPVEGVAAAMYQHGTSREADPQLHTHVAVLNVQPDGTAMDFDTRWKMAAGAVYRAELAAEMQKLGLRVEADGKSFRVVDVPAAVEKEFSTRRGQIEEALAAKGLKSAKAAEVAALSTRKGKEPTTRDELFADWKTRAAEHGFSLESIQALRNAPRQQAEELDLDEILGKLTEQASTFTPQQLAAAVAVEMQGRGGADAIQKALRDLTKHPDLVRLESDKPRHLMRGEPTETRYTTREMLGIEQGILDKSMARQTDMSHRADIAAAIAARPTMTDEQKAALKHVCEDPGAVKIIEGMAGTGKSYLMDAARESWEAAGFEVEGAALAGKAASGLESGADINSKTIHSLLFQLDSGQRQLHSKSILVIDEGGMVGSRQLARVLDHVHKAGAKAVMVGDSWQLQPIDAGGAFRLLSERLGSARLENIVRQKHEVDRRVVRLFADGKAAEALESMRERGLLKTAETRAQAMQEMVRDWAQARDPSKPGESIMLAATRSEVAHLNNSARQILKAEGRLAGGLQVPTAGGMKEFAVGDRIIFGKNNSVFGVKNGELGTVESVRFNKTGQVEITARHDNGKAVKFTVGEEKGQFEVFDYGYAMTVHKAQGVTVDRAFVLPSDSMSSREWTYVAMSRHRLEARMYITRDSVEALTKTMSRAQGKETSLDFKLAATSEKTDAPESTTSLDREATEASTSTQKENAPQALDAVSVSRHVADKAVDSAGLSDKQKHQVNKVLDVAELAAHIKTGNLAGAVRKAEDVQKHIHDEGLAP</sequence>
<evidence type="ECO:0000259" key="1">
    <source>
        <dbReference type="Pfam" id="PF08751"/>
    </source>
</evidence>
<dbReference type="PANTHER" id="PTHR47642">
    <property type="entry name" value="ATP-DEPENDENT DNA HELICASE"/>
    <property type="match status" value="1"/>
</dbReference>
<dbReference type="InterPro" id="IPR014862">
    <property type="entry name" value="TrwC"/>
</dbReference>
<name>Q3SI89_THIDA</name>
<feature type="domain" description="TrwC relaxase" evidence="1">
    <location>
        <begin position="15"/>
        <end position="282"/>
    </location>
</feature>
<keyword evidence="2" id="KW-0378">Hydrolase</keyword>